<comment type="caution">
    <text evidence="2">The sequence shown here is derived from an EMBL/GenBank/DDBJ whole genome shotgun (WGS) entry which is preliminary data.</text>
</comment>
<name>A0AAW2IRT7_SESRA</name>
<feature type="region of interest" description="Disordered" evidence="1">
    <location>
        <begin position="31"/>
        <end position="68"/>
    </location>
</feature>
<accession>A0AAW2IRT7</accession>
<feature type="compositionally biased region" description="Basic and acidic residues" evidence="1">
    <location>
        <begin position="46"/>
        <end position="61"/>
    </location>
</feature>
<evidence type="ECO:0000313" key="2">
    <source>
        <dbReference type="EMBL" id="KAL0284365.1"/>
    </source>
</evidence>
<organism evidence="2">
    <name type="scientific">Sesamum radiatum</name>
    <name type="common">Black benniseed</name>
    <dbReference type="NCBI Taxonomy" id="300843"/>
    <lineage>
        <taxon>Eukaryota</taxon>
        <taxon>Viridiplantae</taxon>
        <taxon>Streptophyta</taxon>
        <taxon>Embryophyta</taxon>
        <taxon>Tracheophyta</taxon>
        <taxon>Spermatophyta</taxon>
        <taxon>Magnoliopsida</taxon>
        <taxon>eudicotyledons</taxon>
        <taxon>Gunneridae</taxon>
        <taxon>Pentapetalae</taxon>
        <taxon>asterids</taxon>
        <taxon>lamiids</taxon>
        <taxon>Lamiales</taxon>
        <taxon>Pedaliaceae</taxon>
        <taxon>Sesamum</taxon>
    </lineage>
</organism>
<reference evidence="2" key="2">
    <citation type="journal article" date="2024" name="Plant">
        <title>Genomic evolution and insights into agronomic trait innovations of Sesamum species.</title>
        <authorList>
            <person name="Miao H."/>
            <person name="Wang L."/>
            <person name="Qu L."/>
            <person name="Liu H."/>
            <person name="Sun Y."/>
            <person name="Le M."/>
            <person name="Wang Q."/>
            <person name="Wei S."/>
            <person name="Zheng Y."/>
            <person name="Lin W."/>
            <person name="Duan Y."/>
            <person name="Cao H."/>
            <person name="Xiong S."/>
            <person name="Wang X."/>
            <person name="Wei L."/>
            <person name="Li C."/>
            <person name="Ma Q."/>
            <person name="Ju M."/>
            <person name="Zhao R."/>
            <person name="Li G."/>
            <person name="Mu C."/>
            <person name="Tian Q."/>
            <person name="Mei H."/>
            <person name="Zhang T."/>
            <person name="Gao T."/>
            <person name="Zhang H."/>
        </authorList>
    </citation>
    <scope>NUCLEOTIDE SEQUENCE</scope>
    <source>
        <strain evidence="2">G02</strain>
    </source>
</reference>
<dbReference type="EMBL" id="JACGWJ010001148">
    <property type="protein sequence ID" value="KAL0284365.1"/>
    <property type="molecule type" value="Genomic_DNA"/>
</dbReference>
<proteinExistence type="predicted"/>
<reference evidence="2" key="1">
    <citation type="submission" date="2020-06" db="EMBL/GenBank/DDBJ databases">
        <authorList>
            <person name="Li T."/>
            <person name="Hu X."/>
            <person name="Zhang T."/>
            <person name="Song X."/>
            <person name="Zhang H."/>
            <person name="Dai N."/>
            <person name="Sheng W."/>
            <person name="Hou X."/>
            <person name="Wei L."/>
        </authorList>
    </citation>
    <scope>NUCLEOTIDE SEQUENCE</scope>
    <source>
        <strain evidence="2">G02</strain>
        <tissue evidence="2">Leaf</tissue>
    </source>
</reference>
<evidence type="ECO:0000256" key="1">
    <source>
        <dbReference type="SAM" id="MobiDB-lite"/>
    </source>
</evidence>
<dbReference type="AlphaFoldDB" id="A0AAW2IRT7"/>
<gene>
    <name evidence="2" type="ORF">Sradi_7200800</name>
</gene>
<sequence length="85" mass="9793">MPVRFKESIVGKPPSTMEDLLVRSRKYIRIEESNASDPSHSVKRKGREEEEEPKKEEERKHLPPAGFTLYTPLIAPKGEILFMAE</sequence>
<protein>
    <submittedName>
        <fullName evidence="2">Uncharacterized protein</fullName>
    </submittedName>
</protein>